<dbReference type="SMART" id="SM00052">
    <property type="entry name" value="EAL"/>
    <property type="match status" value="1"/>
</dbReference>
<dbReference type="PROSITE" id="PS51833">
    <property type="entry name" value="HDOD"/>
    <property type="match status" value="1"/>
</dbReference>
<dbReference type="InterPro" id="IPR001633">
    <property type="entry name" value="EAL_dom"/>
</dbReference>
<evidence type="ECO:0000313" key="2">
    <source>
        <dbReference type="EMBL" id="CBH99893.1"/>
    </source>
</evidence>
<accession>E6PY84</accession>
<evidence type="ECO:0000259" key="1">
    <source>
        <dbReference type="PROSITE" id="PS51833"/>
    </source>
</evidence>
<dbReference type="PIRSF" id="PIRSF003180">
    <property type="entry name" value="DiGMPpdiest_YuxH"/>
    <property type="match status" value="1"/>
</dbReference>
<name>E6PY84_9ZZZZ</name>
<gene>
    <name evidence="2" type="ORF">CARN3_0857</name>
</gene>
<dbReference type="PANTHER" id="PTHR33525:SF4">
    <property type="entry name" value="CYCLIC DI-GMP PHOSPHODIESTERASE CDGJ"/>
    <property type="match status" value="1"/>
</dbReference>
<dbReference type="InterPro" id="IPR014408">
    <property type="entry name" value="dGMP_Pdiesterase_EAL/HD-GYP"/>
</dbReference>
<organism evidence="2">
    <name type="scientific">mine drainage metagenome</name>
    <dbReference type="NCBI Taxonomy" id="410659"/>
    <lineage>
        <taxon>unclassified sequences</taxon>
        <taxon>metagenomes</taxon>
        <taxon>ecological metagenomes</taxon>
    </lineage>
</organism>
<dbReference type="AlphaFoldDB" id="E6PY84"/>
<dbReference type="Gene3D" id="1.10.3210.10">
    <property type="entry name" value="Hypothetical protein af1432"/>
    <property type="match status" value="1"/>
</dbReference>
<dbReference type="Pfam" id="PF00563">
    <property type="entry name" value="EAL"/>
    <property type="match status" value="1"/>
</dbReference>
<dbReference type="PANTHER" id="PTHR33525">
    <property type="match status" value="1"/>
</dbReference>
<dbReference type="Pfam" id="PF08668">
    <property type="entry name" value="HDOD"/>
    <property type="match status" value="1"/>
</dbReference>
<dbReference type="SUPFAM" id="SSF141868">
    <property type="entry name" value="EAL domain-like"/>
    <property type="match status" value="1"/>
</dbReference>
<feature type="domain" description="HDOD" evidence="1">
    <location>
        <begin position="234"/>
        <end position="419"/>
    </location>
</feature>
<dbReference type="InterPro" id="IPR052340">
    <property type="entry name" value="RNase_Y/CdgJ"/>
</dbReference>
<protein>
    <submittedName>
        <fullName evidence="2">Putative phosphodiesterase</fullName>
    </submittedName>
</protein>
<comment type="caution">
    <text evidence="2">The sequence shown here is derived from an EMBL/GenBank/DDBJ whole genome shotgun (WGS) entry which is preliminary data.</text>
</comment>
<sequence>MTALKGKEMGTESHPGGEQVASGWLAATGGVPTRQATTRYMARQPILDAHGNVHAYELLFRAGPEAEFRGEGNAATRSVLDHTAMSGLESLAGGHTVFVNCTRESLLEGHVRVLPLGRATLEILETLEPDEALLTACMKLRLDGYRIALDDFRWSESWRPFVAIADYIKVDIAQVELLERLELMKHLQQARCHARLVAERVETKEDFEQCRMEGFTLFQGFFFARPVLVENRAIPTNRHVHLELLRALLKDPLDQHELGELVKKDPSLTLRLLRLVNSPIYGVRNEIRSIQMALQLIGDGVFRRMATLAIASEMLGDKPSALLQMACQRAHFCELAANHCGQDATEQYLIGMLSLVPALLHASMESVVEHLPLRDTVRFALLGAKNPERATLGWLEHYERGNWDQCDRIAEQLGFDAALLPDLYLKALDWARENMPLRQNAEDA</sequence>
<dbReference type="EMBL" id="CABN01000064">
    <property type="protein sequence ID" value="CBH99893.1"/>
    <property type="molecule type" value="Genomic_DNA"/>
</dbReference>
<reference evidence="2" key="1">
    <citation type="submission" date="2009-10" db="EMBL/GenBank/DDBJ databases">
        <title>Diversity of trophic interactions inside an arsenic-rich microbial ecosystem.</title>
        <authorList>
            <person name="Bertin P.N."/>
            <person name="Heinrich-Salmeron A."/>
            <person name="Pelletier E."/>
            <person name="Goulhen-Chollet F."/>
            <person name="Arsene-Ploetze F."/>
            <person name="Gallien S."/>
            <person name="Calteau A."/>
            <person name="Vallenet D."/>
            <person name="Casiot C."/>
            <person name="Chane-Woon-Ming B."/>
            <person name="Giloteaux L."/>
            <person name="Barakat M."/>
            <person name="Bonnefoy V."/>
            <person name="Bruneel O."/>
            <person name="Chandler M."/>
            <person name="Cleiss J."/>
            <person name="Duran R."/>
            <person name="Elbaz-Poulichet F."/>
            <person name="Fonknechten N."/>
            <person name="Lauga B."/>
            <person name="Mornico D."/>
            <person name="Ortet P."/>
            <person name="Schaeffer C."/>
            <person name="Siguier P."/>
            <person name="Alexander Thil Smith A."/>
            <person name="Van Dorsselaer A."/>
            <person name="Weissenbach J."/>
            <person name="Medigue C."/>
            <person name="Le Paslier D."/>
        </authorList>
    </citation>
    <scope>NUCLEOTIDE SEQUENCE</scope>
</reference>
<proteinExistence type="predicted"/>
<dbReference type="InterPro" id="IPR013976">
    <property type="entry name" value="HDOD"/>
</dbReference>
<dbReference type="Gene3D" id="3.20.20.450">
    <property type="entry name" value="EAL domain"/>
    <property type="match status" value="1"/>
</dbReference>
<dbReference type="InterPro" id="IPR035919">
    <property type="entry name" value="EAL_sf"/>
</dbReference>
<dbReference type="SUPFAM" id="SSF109604">
    <property type="entry name" value="HD-domain/PDEase-like"/>
    <property type="match status" value="1"/>
</dbReference>